<keyword evidence="6 16" id="KW-0808">Transferase</keyword>
<comment type="subunit">
    <text evidence="17">Interacts with ribosomal protein uL14 (rplN).</text>
</comment>
<evidence type="ECO:0000256" key="13">
    <source>
        <dbReference type="ARBA" id="ARBA00023027"/>
    </source>
</evidence>
<reference evidence="19" key="2">
    <citation type="journal article" date="2021" name="PeerJ">
        <title>Extensive microbial diversity within the chicken gut microbiome revealed by metagenomics and culture.</title>
        <authorList>
            <person name="Gilroy R."/>
            <person name="Ravi A."/>
            <person name="Getino M."/>
            <person name="Pursley I."/>
            <person name="Horton D.L."/>
            <person name="Alikhan N.F."/>
            <person name="Baker D."/>
            <person name="Gharbi K."/>
            <person name="Hall N."/>
            <person name="Watson M."/>
            <person name="Adriaenssens E.M."/>
            <person name="Foster-Nyarko E."/>
            <person name="Jarju S."/>
            <person name="Secka A."/>
            <person name="Antonio M."/>
            <person name="Oren A."/>
            <person name="Chaudhuri R.R."/>
            <person name="La Ragione R."/>
            <person name="Hildebrand F."/>
            <person name="Pallen M.J."/>
        </authorList>
    </citation>
    <scope>NUCLEOTIDE SEQUENCE</scope>
    <source>
        <strain evidence="19">CHK121-14286</strain>
    </source>
</reference>
<protein>
    <recommendedName>
        <fullName evidence="16 17">Multifunctional fusion protein</fullName>
    </recommendedName>
    <domain>
        <recommendedName>
            <fullName evidence="16">Probable nicotinate-nucleotide adenylyltransferase</fullName>
            <ecNumber evidence="16">2.7.7.18</ecNumber>
        </recommendedName>
        <alternativeName>
            <fullName evidence="16">Deamido-NAD(+) diphosphorylase</fullName>
        </alternativeName>
        <alternativeName>
            <fullName evidence="16">Deamido-NAD(+) pyrophosphorylase</fullName>
        </alternativeName>
        <alternativeName>
            <fullName evidence="16">Nicotinate mononucleotide adenylyltransferase</fullName>
            <shortName evidence="16">NaMN adenylyltransferase</shortName>
        </alternativeName>
    </domain>
    <domain>
        <recommendedName>
            <fullName evidence="17">Ribosomal silencing factor RsfS</fullName>
        </recommendedName>
    </domain>
</protein>
<dbReference type="InterPro" id="IPR004394">
    <property type="entry name" value="Iojap/RsfS/C7orf30"/>
</dbReference>
<dbReference type="GO" id="GO:0005737">
    <property type="term" value="C:cytoplasm"/>
    <property type="evidence" value="ECO:0007669"/>
    <property type="project" value="UniProtKB-SubCell"/>
</dbReference>
<dbReference type="Gene3D" id="3.30.460.10">
    <property type="entry name" value="Beta Polymerase, domain 2"/>
    <property type="match status" value="1"/>
</dbReference>
<dbReference type="InterPro" id="IPR043519">
    <property type="entry name" value="NT_sf"/>
</dbReference>
<evidence type="ECO:0000256" key="17">
    <source>
        <dbReference type="HAMAP-Rule" id="MF_01477"/>
    </source>
</evidence>
<evidence type="ECO:0000256" key="4">
    <source>
        <dbReference type="ARBA" id="ARBA00010574"/>
    </source>
</evidence>
<comment type="pathway">
    <text evidence="2 16">Cofactor biosynthesis; NAD(+) biosynthesis; deamido-NAD(+) from nicotinate D-ribonucleotide: step 1/1.</text>
</comment>
<dbReference type="EMBL" id="DVHL01000002">
    <property type="protein sequence ID" value="HIR65292.1"/>
    <property type="molecule type" value="Genomic_DNA"/>
</dbReference>
<comment type="function">
    <text evidence="1 16">Catalyzes the reversible adenylation of nicotinate mononucleotide (NaMN) to nicotinic acid adenine dinucleotide (NaAD).</text>
</comment>
<feature type="domain" description="HD/PDEase" evidence="18">
    <location>
        <begin position="205"/>
        <end position="325"/>
    </location>
</feature>
<comment type="similarity">
    <text evidence="4 17">Belongs to the Iojap/RsfS family.</text>
</comment>
<keyword evidence="17" id="KW-0963">Cytoplasm</keyword>
<evidence type="ECO:0000256" key="9">
    <source>
        <dbReference type="ARBA" id="ARBA00022741"/>
    </source>
</evidence>
<proteinExistence type="inferred from homology"/>
<evidence type="ECO:0000259" key="18">
    <source>
        <dbReference type="SMART" id="SM00471"/>
    </source>
</evidence>
<evidence type="ECO:0000256" key="3">
    <source>
        <dbReference type="ARBA" id="ARBA00009014"/>
    </source>
</evidence>
<dbReference type="Pfam" id="PF01966">
    <property type="entry name" value="HD"/>
    <property type="match status" value="1"/>
</dbReference>
<dbReference type="AlphaFoldDB" id="A0A9D1E2H2"/>
<evidence type="ECO:0000256" key="7">
    <source>
        <dbReference type="ARBA" id="ARBA00022695"/>
    </source>
</evidence>
<comment type="catalytic activity">
    <reaction evidence="15">
        <text>P(1),P(4)-bis(5'-adenosyl) tetraphosphate + H2O = 2 ADP + 2 H(+)</text>
        <dbReference type="Rhea" id="RHEA:24252"/>
        <dbReference type="ChEBI" id="CHEBI:15377"/>
        <dbReference type="ChEBI" id="CHEBI:15378"/>
        <dbReference type="ChEBI" id="CHEBI:58141"/>
        <dbReference type="ChEBI" id="CHEBI:456216"/>
        <dbReference type="EC" id="3.6.1.41"/>
    </reaction>
</comment>
<dbReference type="GO" id="GO:0005524">
    <property type="term" value="F:ATP binding"/>
    <property type="evidence" value="ECO:0007669"/>
    <property type="project" value="UniProtKB-KW"/>
</dbReference>
<evidence type="ECO:0000256" key="10">
    <source>
        <dbReference type="ARBA" id="ARBA00022801"/>
    </source>
</evidence>
<evidence type="ECO:0000313" key="19">
    <source>
        <dbReference type="EMBL" id="HIR65292.1"/>
    </source>
</evidence>
<evidence type="ECO:0000313" key="20">
    <source>
        <dbReference type="Proteomes" id="UP000824200"/>
    </source>
</evidence>
<keyword evidence="12" id="KW-0408">Iron</keyword>
<comment type="caution">
    <text evidence="19">The sequence shown here is derived from an EMBL/GenBank/DDBJ whole genome shotgun (WGS) entry which is preliminary data.</text>
</comment>
<dbReference type="PANTHER" id="PTHR39321:SF3">
    <property type="entry name" value="PHOSPHOPANTETHEINE ADENYLYLTRANSFERASE"/>
    <property type="match status" value="1"/>
</dbReference>
<evidence type="ECO:0000256" key="6">
    <source>
        <dbReference type="ARBA" id="ARBA00022679"/>
    </source>
</evidence>
<organism evidence="19 20">
    <name type="scientific">Candidatus Fimimonas gallinarum</name>
    <dbReference type="NCBI Taxonomy" id="2840821"/>
    <lineage>
        <taxon>Bacteria</taxon>
        <taxon>Pseudomonadati</taxon>
        <taxon>Myxococcota</taxon>
        <taxon>Myxococcia</taxon>
        <taxon>Myxococcales</taxon>
        <taxon>Cystobacterineae</taxon>
        <taxon>Myxococcaceae</taxon>
        <taxon>Myxococcaceae incertae sedis</taxon>
        <taxon>Candidatus Fimimonas</taxon>
    </lineage>
</organism>
<keyword evidence="8" id="KW-0479">Metal-binding</keyword>
<evidence type="ECO:0000256" key="2">
    <source>
        <dbReference type="ARBA" id="ARBA00005019"/>
    </source>
</evidence>
<dbReference type="GO" id="GO:0046872">
    <property type="term" value="F:metal ion binding"/>
    <property type="evidence" value="ECO:0007669"/>
    <property type="project" value="UniProtKB-KW"/>
</dbReference>
<keyword evidence="9 16" id="KW-0547">Nucleotide-binding</keyword>
<dbReference type="InterPro" id="IPR003607">
    <property type="entry name" value="HD/PDEase_dom"/>
</dbReference>
<keyword evidence="7 16" id="KW-0548">Nucleotidyltransferase</keyword>
<keyword evidence="10" id="KW-0378">Hydrolase</keyword>
<dbReference type="InterPro" id="IPR005249">
    <property type="entry name" value="YqeK"/>
</dbReference>
<dbReference type="HAMAP" id="MF_01477">
    <property type="entry name" value="Iojap_RsfS"/>
    <property type="match status" value="1"/>
</dbReference>
<dbReference type="SUPFAM" id="SSF81301">
    <property type="entry name" value="Nucleotidyltransferase"/>
    <property type="match status" value="1"/>
</dbReference>
<dbReference type="NCBIfam" id="TIGR00482">
    <property type="entry name" value="nicotinate (nicotinamide) nucleotide adenylyltransferase"/>
    <property type="match status" value="1"/>
</dbReference>
<keyword evidence="17" id="KW-0810">Translation regulation</keyword>
<dbReference type="NCBIfam" id="TIGR00125">
    <property type="entry name" value="cyt_tran_rel"/>
    <property type="match status" value="1"/>
</dbReference>
<dbReference type="InterPro" id="IPR006674">
    <property type="entry name" value="HD_domain"/>
</dbReference>
<dbReference type="SUPFAM" id="SSF109604">
    <property type="entry name" value="HD-domain/PDEase-like"/>
    <property type="match status" value="1"/>
</dbReference>
<evidence type="ECO:0000256" key="8">
    <source>
        <dbReference type="ARBA" id="ARBA00022723"/>
    </source>
</evidence>
<dbReference type="GO" id="GO:0008803">
    <property type="term" value="F:bis(5'-nucleosyl)-tetraphosphatase (symmetrical) activity"/>
    <property type="evidence" value="ECO:0007669"/>
    <property type="project" value="UniProtKB-EC"/>
</dbReference>
<dbReference type="Pfam" id="PF01467">
    <property type="entry name" value="CTP_transf_like"/>
    <property type="match status" value="1"/>
</dbReference>
<keyword evidence="11 16" id="KW-0067">ATP-binding</keyword>
<name>A0A9D1E2H2_9BACT</name>
<evidence type="ECO:0000256" key="5">
    <source>
        <dbReference type="ARBA" id="ARBA00022642"/>
    </source>
</evidence>
<dbReference type="InterPro" id="IPR014729">
    <property type="entry name" value="Rossmann-like_a/b/a_fold"/>
</dbReference>
<dbReference type="EC" id="2.7.7.18" evidence="16"/>
<dbReference type="Gene3D" id="3.40.50.620">
    <property type="entry name" value="HUPs"/>
    <property type="match status" value="1"/>
</dbReference>
<evidence type="ECO:0000256" key="11">
    <source>
        <dbReference type="ARBA" id="ARBA00022840"/>
    </source>
</evidence>
<sequence>MKVGIFGGTFNPPHKTHIAIAKLAQKQLELDKLIVVPCGIPPHKPCDVDADTRLTLTKLAFGDFAEVSTCEMEKQGKSYTVETLRLFAQMYPQAQLYLIIGGDSFRDFDTWYCPREIASLATLAVADRNHKTFVTTARKNAHLFGASTEFLDIAPDDVSSTEIRLRYQFGLDNGEFVSKAVDDYILQYGLYGEYREMAQKVRSYLTPQRFSHTFYVVKRGLELATEEEKHKVFVACLLHDCAKYIAPQRYADYGFDAPSDMPQPVIHSFLGALVAKKDFGVEDKDILDAIAYHTTGKPNMTRLQKIVYVADKTEQSRKYPLSHLTQGSLDRQFENCLLEANEVAAKRHGEKIYPLSLQTLDFYFPKKQKEGTIEQKSTNTEITMNETVQTICKALSEKSATDIKIIEVKGVSDIADYFVVCSGRSAPQVKAIAEHLEETMEKQDKFALHKEGMREGRWIALDYGDVIVHIFHKDTRDVYALDTLWNHGGNVSDYKD</sequence>
<dbReference type="SUPFAM" id="SSF52374">
    <property type="entry name" value="Nucleotidylyl transferase"/>
    <property type="match status" value="1"/>
</dbReference>
<dbReference type="GO" id="GO:0042256">
    <property type="term" value="P:cytosolic ribosome assembly"/>
    <property type="evidence" value="ECO:0007669"/>
    <property type="project" value="UniProtKB-UniRule"/>
</dbReference>
<gene>
    <name evidence="16 19" type="primary">nadD</name>
    <name evidence="17" type="synonym">rsfS</name>
    <name evidence="19" type="ORF">IAC95_00145</name>
</gene>
<dbReference type="NCBIfam" id="TIGR00488">
    <property type="entry name" value="bis(5'-nucleosyl)-tetraphosphatase (symmetrical) YqeK"/>
    <property type="match status" value="1"/>
</dbReference>
<comment type="similarity">
    <text evidence="3 16">Belongs to the NadD family.</text>
</comment>
<dbReference type="HAMAP" id="MF_00244">
    <property type="entry name" value="NaMN_adenylyltr"/>
    <property type="match status" value="1"/>
</dbReference>
<dbReference type="InterPro" id="IPR004821">
    <property type="entry name" value="Cyt_trans-like"/>
</dbReference>
<evidence type="ECO:0000256" key="16">
    <source>
        <dbReference type="HAMAP-Rule" id="MF_00244"/>
    </source>
</evidence>
<dbReference type="GO" id="GO:0004515">
    <property type="term" value="F:nicotinate-nucleotide adenylyltransferase activity"/>
    <property type="evidence" value="ECO:0007669"/>
    <property type="project" value="UniProtKB-UniRule"/>
</dbReference>
<dbReference type="NCBIfam" id="TIGR00090">
    <property type="entry name" value="rsfS_iojap_ybeB"/>
    <property type="match status" value="1"/>
</dbReference>
<comment type="catalytic activity">
    <reaction evidence="14 16">
        <text>nicotinate beta-D-ribonucleotide + ATP + H(+) = deamido-NAD(+) + diphosphate</text>
        <dbReference type="Rhea" id="RHEA:22860"/>
        <dbReference type="ChEBI" id="CHEBI:15378"/>
        <dbReference type="ChEBI" id="CHEBI:30616"/>
        <dbReference type="ChEBI" id="CHEBI:33019"/>
        <dbReference type="ChEBI" id="CHEBI:57502"/>
        <dbReference type="ChEBI" id="CHEBI:58437"/>
        <dbReference type="EC" id="2.7.7.18"/>
    </reaction>
</comment>
<evidence type="ECO:0000256" key="14">
    <source>
        <dbReference type="ARBA" id="ARBA00048721"/>
    </source>
</evidence>
<dbReference type="InterPro" id="IPR005248">
    <property type="entry name" value="NadD/NMNAT"/>
</dbReference>
<dbReference type="GO" id="GO:0009435">
    <property type="term" value="P:NAD+ biosynthetic process"/>
    <property type="evidence" value="ECO:0007669"/>
    <property type="project" value="UniProtKB-UniRule"/>
</dbReference>
<comment type="function">
    <text evidence="17">Functions as a ribosomal silencing factor. Interacts with ribosomal protein uL14 (rplN), blocking formation of intersubunit bridge B8. Prevents association of the 30S and 50S ribosomal subunits and the formation of functional ribosomes, thus repressing translation.</text>
</comment>
<evidence type="ECO:0000256" key="15">
    <source>
        <dbReference type="ARBA" id="ARBA00049417"/>
    </source>
</evidence>
<evidence type="ECO:0000256" key="1">
    <source>
        <dbReference type="ARBA" id="ARBA00002324"/>
    </source>
</evidence>
<evidence type="ECO:0000256" key="12">
    <source>
        <dbReference type="ARBA" id="ARBA00023004"/>
    </source>
</evidence>
<dbReference type="Gene3D" id="1.10.3210.10">
    <property type="entry name" value="Hypothetical protein af1432"/>
    <property type="match status" value="1"/>
</dbReference>
<accession>A0A9D1E2H2</accession>
<keyword evidence="5 16" id="KW-0662">Pyridine nucleotide biosynthesis</keyword>
<dbReference type="GO" id="GO:0090071">
    <property type="term" value="P:negative regulation of ribosome biogenesis"/>
    <property type="evidence" value="ECO:0007669"/>
    <property type="project" value="UniProtKB-UniRule"/>
</dbReference>
<dbReference type="Pfam" id="PF02410">
    <property type="entry name" value="RsfS"/>
    <property type="match status" value="1"/>
</dbReference>
<dbReference type="SMART" id="SM00471">
    <property type="entry name" value="HDc"/>
    <property type="match status" value="1"/>
</dbReference>
<keyword evidence="17" id="KW-0678">Repressor</keyword>
<dbReference type="PANTHER" id="PTHR39321">
    <property type="entry name" value="NICOTINATE-NUCLEOTIDE ADENYLYLTRANSFERASE-RELATED"/>
    <property type="match status" value="1"/>
</dbReference>
<dbReference type="CDD" id="cd00077">
    <property type="entry name" value="HDc"/>
    <property type="match status" value="1"/>
</dbReference>
<dbReference type="CDD" id="cd02165">
    <property type="entry name" value="NMNAT"/>
    <property type="match status" value="1"/>
</dbReference>
<reference evidence="19" key="1">
    <citation type="submission" date="2020-10" db="EMBL/GenBank/DDBJ databases">
        <authorList>
            <person name="Gilroy R."/>
        </authorList>
    </citation>
    <scope>NUCLEOTIDE SEQUENCE</scope>
    <source>
        <strain evidence="19">CHK121-14286</strain>
    </source>
</reference>
<dbReference type="GO" id="GO:0017148">
    <property type="term" value="P:negative regulation of translation"/>
    <property type="evidence" value="ECO:0007669"/>
    <property type="project" value="UniProtKB-UniRule"/>
</dbReference>
<comment type="subcellular location">
    <subcellularLocation>
        <location evidence="17">Cytoplasm</location>
    </subcellularLocation>
</comment>
<dbReference type="Proteomes" id="UP000824200">
    <property type="component" value="Unassembled WGS sequence"/>
</dbReference>
<keyword evidence="13 16" id="KW-0520">NAD</keyword>